<comment type="caution">
    <text evidence="8">The sequence shown here is derived from an EMBL/GenBank/DDBJ whole genome shotgun (WGS) entry which is preliminary data.</text>
</comment>
<keyword evidence="9" id="KW-1185">Reference proteome</keyword>
<evidence type="ECO:0000259" key="7">
    <source>
        <dbReference type="PROSITE" id="PS50994"/>
    </source>
</evidence>
<dbReference type="FunFam" id="1.10.340.70:FF:000003">
    <property type="entry name" value="Protein CBG25708"/>
    <property type="match status" value="1"/>
</dbReference>
<evidence type="ECO:0000256" key="4">
    <source>
        <dbReference type="ARBA" id="ARBA00022722"/>
    </source>
</evidence>
<dbReference type="PROSITE" id="PS50994">
    <property type="entry name" value="INTEGRASE"/>
    <property type="match status" value="1"/>
</dbReference>
<dbReference type="InterPro" id="IPR036397">
    <property type="entry name" value="RNaseH_sf"/>
</dbReference>
<dbReference type="Gene3D" id="2.40.70.10">
    <property type="entry name" value="Acid Proteases"/>
    <property type="match status" value="1"/>
</dbReference>
<evidence type="ECO:0000256" key="2">
    <source>
        <dbReference type="ARBA" id="ARBA00022679"/>
    </source>
</evidence>
<reference evidence="8" key="1">
    <citation type="journal article" date="2020" name="J Insects Food Feed">
        <title>The yellow mealworm (Tenebrio molitor) genome: a resource for the emerging insects as food and feed industry.</title>
        <authorList>
            <person name="Eriksson T."/>
            <person name="Andere A."/>
            <person name="Kelstrup H."/>
            <person name="Emery V."/>
            <person name="Picard C."/>
        </authorList>
    </citation>
    <scope>NUCLEOTIDE SEQUENCE</scope>
    <source>
        <strain evidence="8">Stoneville</strain>
        <tissue evidence="8">Whole head</tissue>
    </source>
</reference>
<keyword evidence="5" id="KW-0378">Hydrolase</keyword>
<organism evidence="8 9">
    <name type="scientific">Tenebrio molitor</name>
    <name type="common">Yellow mealworm beetle</name>
    <dbReference type="NCBI Taxonomy" id="7067"/>
    <lineage>
        <taxon>Eukaryota</taxon>
        <taxon>Metazoa</taxon>
        <taxon>Ecdysozoa</taxon>
        <taxon>Arthropoda</taxon>
        <taxon>Hexapoda</taxon>
        <taxon>Insecta</taxon>
        <taxon>Pterygota</taxon>
        <taxon>Neoptera</taxon>
        <taxon>Endopterygota</taxon>
        <taxon>Coleoptera</taxon>
        <taxon>Polyphaga</taxon>
        <taxon>Cucujiformia</taxon>
        <taxon>Tenebrionidae</taxon>
        <taxon>Tenebrio</taxon>
    </lineage>
</organism>
<dbReference type="InterPro" id="IPR018631">
    <property type="entry name" value="AAA-ATPase-like_dom"/>
</dbReference>
<dbReference type="InterPro" id="IPR041588">
    <property type="entry name" value="Integrase_H2C2"/>
</dbReference>
<keyword evidence="2" id="KW-0808">Transferase</keyword>
<dbReference type="Gene3D" id="3.30.420.10">
    <property type="entry name" value="Ribonuclease H-like superfamily/Ribonuclease H"/>
    <property type="match status" value="1"/>
</dbReference>
<dbReference type="EC" id="2.7.7.49" evidence="1"/>
<dbReference type="GO" id="GO:0015074">
    <property type="term" value="P:DNA integration"/>
    <property type="evidence" value="ECO:0007669"/>
    <property type="project" value="InterPro"/>
</dbReference>
<dbReference type="SUPFAM" id="SSF53098">
    <property type="entry name" value="Ribonuclease H-like"/>
    <property type="match status" value="1"/>
</dbReference>
<dbReference type="InterPro" id="IPR021109">
    <property type="entry name" value="Peptidase_aspartic_dom_sf"/>
</dbReference>
<sequence length="2220" mass="252841">MRKSDTSSRAVEATPAERNWSSWSSDPSHYRVPYRALPYRIITVPHLYSTENYRVAEYRKDFSISPKTPFYAERNGKGLENGEWSYSTPRVFEEFQQKFPDFQGTNQLAQKVYKCVNMFLETGNMQYVFHDVCHIQIITYFYGWCTVLETLGPWCLADKKLVVPREKLERQRLKMLFFSTLMTTVEEVYLKNNIYREPINILEELNDQIHERLATEQVTQFPNILWIRQIVCESISKVSGGFNGVKSGDRAGRLQNQGTRPSEEPSTVAKRLARHFTFGRSRVLTPVPPDQVWVFFRGFPTPSHRGMSHITDKANAGSVSTSQYLPPSFRTHPHRTHPESSRITDKNALLGLPLLLQGQAHTWWNGVKNTATTWEAANSSSEMNMCPDHPSTRKIQAQYLDIFSEKQDHSTPTTTFIAKKRALFSLLDTTHDEKTQINMICVLLKIELLSYARNAESAILEKKRVKEDAPAKDKGKPTRNKCSFCKYTGHDVSVCRKKIAAETKNPPSPEAGRSPTNKPQLKLRFLREVHGAQLTKKPTMRSAELFLRKRFHQYQLFRFTRLCAAHDLPCYGCGQPGTIFRNCQTCSKRTEFAFNAIDFEQHDRPIIDIIIEGVQGTAIVDSGARTSLAGPKLQKLVEERHFPFKIQTAKITLADGHAEWCTIKTTTVPVTLKGRTFETPFLCTSQGPDAVTLLGIDFAKNASDKATFNKKYLTSKFSRGTGGRHNEGYTIDSITIFKKEKTVNQIRSPKNLGNWQGACSLYLPSLVHVSAVRARRQKWIPRGYATVGRTDNSYLCTKGVTTMIMPGEREIQLEGFSPRDGYRSLGVIIRPFTLVTDNKPLIAIFHPTKGIPQYSANRLRRWAIILSNYQYKIEYVRSDRNSADFLSRALPTKGDVDDYDSVETVEGAVNHISANVDLDEIKRSMSLDNTLTKVVNLVKKGWPGSVKKDSQLWSYFNIRHQLSLDKNLLWWNNRIVIPSGLRKKLLLSLHESHLGVVKMKQIARSYFFWPGINRDVERVVEACEGCGQNQQHPAKTILHNWKWPKESSHSQVGTTPLVTDGFKRPRRQEVPLWDKSLAADKNHSPLSAWSPEVSRLTNYVVLRPFQTLPHRLSRTRTREVSQSKGRPVVLAASRGTASANREPTIFFHGLISARLDYFKKKILVTTLTPKSAIGPDRNNITSWPLEDDRQLERQRRGLVGVVISGGARTATVSAPVVLTSTGFVQKRTGLDRQEKASTSRRVNLGGGPVGRIDNLRYYLFAEQEGIMFDVKVNLDSDRELTKCKEIVGEIHALFSKVWDEIALRTASSKLAHLRGRLGRITTEQGVQTENREKLCAELDRGIEALNSCARFLSVASNDSTRVNTSGFSGVTSTPGVDQNFGSTPSWTQTNWSHVMGSWGVTFARDRLIELAVFDFLTQIQKKCATHDISQEDLLRHVKNCKKIHERMVAVYGKNNPSYFQDKYWCKRFKWVRKSIHNDPKCGRSLEARVNEIINKDEDLVLIDRPGKLSIIVREMGISETSVFKILYEDLGMSKVLVRWIPELVSPDQKPVTPSVSHPTTFITKLADQPTGARKTPIHQKQHYWVDNQIKSENDTTIRDRDLDFEALRWELIFVDKSMLIRSIMKDKTRRILLTLPPRFGKTMANNMLEMFFEIVNDEQKLEKYKLFKDLKIYKCTEECTDNHDFFVSTADCIHNFTGFCTIISNVAAFKPIKTVLKNVIDKYTKEETIQHGFRACGLYPFDGNAVDYTKCLGGNNTKTADDLEPELPNEDVVLYQLWKEFEKNHGFQTAVQINGDNQLEDDVFTNTIIDNSEEIETAPDLSLRDNIERTDEMDSIELEHENDKNAEDQVENAYIEILNDQDSFDFENVPNWNCNENNEIDNVCNASAIILENVLQWPVTPVRKGTRQTERLPFVLTSTQWKQIKKDKDDIKKHKEQANKEKMQKDPCPKCTKDKTTGGPSNEGSSHRGYRGLNHLFEVFQGREGESWAFDFGVWVQAFLSGWIARFGVPAEIKHDQGTQFESSLFKEVAKIFGTKTSHTTAYHPQSNGAIECWHRPLKAAIMCHATPQWIERLPLILLGFRSVLHEDLGTSTSELVYGDTLRLPGEFLADLKSEVSQSVFAENLKTKMQLLRPVAAAHHGRSNVFIHKALATCSHVFLRHDAVRSSLQHPYDGPYRVISRNEKTFTIQIKNSAKVVSVDRVKPAFLLKDYVITQGGAMQ</sequence>
<dbReference type="Proteomes" id="UP000719412">
    <property type="component" value="Unassembled WGS sequence"/>
</dbReference>
<feature type="region of interest" description="Disordered" evidence="6">
    <location>
        <begin position="1926"/>
        <end position="1967"/>
    </location>
</feature>
<feature type="compositionally biased region" description="Basic and acidic residues" evidence="6">
    <location>
        <begin position="1926"/>
        <end position="1956"/>
    </location>
</feature>
<evidence type="ECO:0000256" key="6">
    <source>
        <dbReference type="SAM" id="MobiDB-lite"/>
    </source>
</evidence>
<dbReference type="InterPro" id="IPR001584">
    <property type="entry name" value="Integrase_cat-core"/>
</dbReference>
<feature type="region of interest" description="Disordered" evidence="6">
    <location>
        <begin position="248"/>
        <end position="267"/>
    </location>
</feature>
<name>A0A8J6HD88_TENMO</name>
<evidence type="ECO:0000313" key="8">
    <source>
        <dbReference type="EMBL" id="KAH0812081.1"/>
    </source>
</evidence>
<dbReference type="Pfam" id="PF09820">
    <property type="entry name" value="AAA-ATPase_like"/>
    <property type="match status" value="1"/>
</dbReference>
<protein>
    <recommendedName>
        <fullName evidence="1">RNA-directed DNA polymerase</fullName>
        <ecNumber evidence="1">2.7.7.49</ecNumber>
    </recommendedName>
</protein>
<dbReference type="GO" id="GO:0003676">
    <property type="term" value="F:nucleic acid binding"/>
    <property type="evidence" value="ECO:0007669"/>
    <property type="project" value="InterPro"/>
</dbReference>
<dbReference type="PANTHER" id="PTHR37984">
    <property type="entry name" value="PROTEIN CBG26694"/>
    <property type="match status" value="1"/>
</dbReference>
<dbReference type="EMBL" id="JABDTM020026308">
    <property type="protein sequence ID" value="KAH0812081.1"/>
    <property type="molecule type" value="Genomic_DNA"/>
</dbReference>
<keyword evidence="5" id="KW-0255">Endonuclease</keyword>
<keyword evidence="3" id="KW-0548">Nucleotidyltransferase</keyword>
<feature type="domain" description="Integrase catalytic" evidence="7">
    <location>
        <begin position="1996"/>
        <end position="2113"/>
    </location>
</feature>
<dbReference type="SUPFAM" id="SSF50630">
    <property type="entry name" value="Acid proteases"/>
    <property type="match status" value="1"/>
</dbReference>
<evidence type="ECO:0000313" key="9">
    <source>
        <dbReference type="Proteomes" id="UP000719412"/>
    </source>
</evidence>
<keyword evidence="4" id="KW-0540">Nuclease</keyword>
<reference evidence="8" key="2">
    <citation type="submission" date="2021-08" db="EMBL/GenBank/DDBJ databases">
        <authorList>
            <person name="Eriksson T."/>
        </authorList>
    </citation>
    <scope>NUCLEOTIDE SEQUENCE</scope>
    <source>
        <strain evidence="8">Stoneville</strain>
        <tissue evidence="8">Whole head</tissue>
    </source>
</reference>
<dbReference type="InterPro" id="IPR012337">
    <property type="entry name" value="RNaseH-like_sf"/>
</dbReference>
<evidence type="ECO:0000256" key="1">
    <source>
        <dbReference type="ARBA" id="ARBA00012493"/>
    </source>
</evidence>
<evidence type="ECO:0000256" key="3">
    <source>
        <dbReference type="ARBA" id="ARBA00022695"/>
    </source>
</evidence>
<accession>A0A8J6HD88</accession>
<dbReference type="GO" id="GO:0003964">
    <property type="term" value="F:RNA-directed DNA polymerase activity"/>
    <property type="evidence" value="ECO:0007669"/>
    <property type="project" value="UniProtKB-EC"/>
</dbReference>
<dbReference type="PANTHER" id="PTHR37984:SF5">
    <property type="entry name" value="PROTEIN NYNRIN-LIKE"/>
    <property type="match status" value="1"/>
</dbReference>
<dbReference type="InterPro" id="IPR050951">
    <property type="entry name" value="Retrovirus_Pol_polyprotein"/>
</dbReference>
<gene>
    <name evidence="8" type="ORF">GEV33_010710</name>
</gene>
<proteinExistence type="predicted"/>
<dbReference type="Pfam" id="PF17921">
    <property type="entry name" value="Integrase_H2C2"/>
    <property type="match status" value="1"/>
</dbReference>
<evidence type="ECO:0000256" key="5">
    <source>
        <dbReference type="ARBA" id="ARBA00022759"/>
    </source>
</evidence>
<dbReference type="Gene3D" id="1.10.340.70">
    <property type="match status" value="1"/>
</dbReference>